<evidence type="ECO:0000256" key="6">
    <source>
        <dbReference type="ARBA" id="ARBA00022729"/>
    </source>
</evidence>
<dbReference type="Proteomes" id="UP000657918">
    <property type="component" value="Unassembled WGS sequence"/>
</dbReference>
<dbReference type="InterPro" id="IPR003591">
    <property type="entry name" value="Leu-rich_rpt_typical-subtyp"/>
</dbReference>
<evidence type="ECO:0000256" key="7">
    <source>
        <dbReference type="ARBA" id="ARBA00022737"/>
    </source>
</evidence>
<keyword evidence="10" id="KW-0675">Receptor</keyword>
<organism evidence="13 14">
    <name type="scientific">Salix dunnii</name>
    <dbReference type="NCBI Taxonomy" id="1413687"/>
    <lineage>
        <taxon>Eukaryota</taxon>
        <taxon>Viridiplantae</taxon>
        <taxon>Streptophyta</taxon>
        <taxon>Embryophyta</taxon>
        <taxon>Tracheophyta</taxon>
        <taxon>Spermatophyta</taxon>
        <taxon>Magnoliopsida</taxon>
        <taxon>eudicotyledons</taxon>
        <taxon>Gunneridae</taxon>
        <taxon>Pentapetalae</taxon>
        <taxon>rosids</taxon>
        <taxon>fabids</taxon>
        <taxon>Malpighiales</taxon>
        <taxon>Salicaceae</taxon>
        <taxon>Saliceae</taxon>
        <taxon>Salix</taxon>
    </lineage>
</organism>
<dbReference type="OrthoDB" id="676979at2759"/>
<evidence type="ECO:0000256" key="1">
    <source>
        <dbReference type="ARBA" id="ARBA00004251"/>
    </source>
</evidence>
<dbReference type="InterPro" id="IPR001611">
    <property type="entry name" value="Leu-rich_rpt"/>
</dbReference>
<dbReference type="Pfam" id="PF00560">
    <property type="entry name" value="LRR_1"/>
    <property type="match status" value="1"/>
</dbReference>
<protein>
    <recommendedName>
        <fullName evidence="15">Piriformospora indica-insensitive protein 2</fullName>
    </recommendedName>
</protein>
<keyword evidence="3" id="KW-1003">Cell membrane</keyword>
<keyword evidence="5" id="KW-0812">Transmembrane</keyword>
<evidence type="ECO:0000256" key="3">
    <source>
        <dbReference type="ARBA" id="ARBA00022475"/>
    </source>
</evidence>
<evidence type="ECO:0000256" key="5">
    <source>
        <dbReference type="ARBA" id="ARBA00022692"/>
    </source>
</evidence>
<comment type="subcellular location">
    <subcellularLocation>
        <location evidence="1">Cell membrane</location>
        <topology evidence="1">Single-pass type I membrane protein</topology>
    </subcellularLocation>
</comment>
<comment type="caution">
    <text evidence="13">The sequence shown here is derived from an EMBL/GenBank/DDBJ whole genome shotgun (WGS) entry which is preliminary data.</text>
</comment>
<evidence type="ECO:0008006" key="15">
    <source>
        <dbReference type="Google" id="ProtNLM"/>
    </source>
</evidence>
<keyword evidence="9" id="KW-0472">Membrane</keyword>
<dbReference type="PRINTS" id="PR00019">
    <property type="entry name" value="LEURICHRPT"/>
</dbReference>
<evidence type="ECO:0000256" key="10">
    <source>
        <dbReference type="ARBA" id="ARBA00023170"/>
    </source>
</evidence>
<keyword evidence="11" id="KW-0325">Glycoprotein</keyword>
<keyword evidence="4" id="KW-0433">Leucine-rich repeat</keyword>
<dbReference type="GO" id="GO:0005886">
    <property type="term" value="C:plasma membrane"/>
    <property type="evidence" value="ECO:0007669"/>
    <property type="project" value="UniProtKB-SubCell"/>
</dbReference>
<reference evidence="13 14" key="1">
    <citation type="submission" date="2020-10" db="EMBL/GenBank/DDBJ databases">
        <title>Plant Genome Project.</title>
        <authorList>
            <person name="Zhang R.-G."/>
        </authorList>
    </citation>
    <scope>NUCLEOTIDE SEQUENCE [LARGE SCALE GENOMIC DNA]</scope>
    <source>
        <strain evidence="13">FAFU-HL-1</strain>
        <tissue evidence="13">Leaf</tissue>
    </source>
</reference>
<dbReference type="SMART" id="SM00369">
    <property type="entry name" value="LRR_TYP"/>
    <property type="match status" value="6"/>
</dbReference>
<sequence length="480" mass="52149">MAISSSFTISGLLFLTALMSSLVISDQQPLLNSAEQDSLFQVLHSINSAIPWRTLFPDDLCLSAPHGIVCEYFTEEQPILTPNSSVSTQTLETAHISELSFGFVSDYTPNPPCSPNSTINPLIFTSFKFLRKLFFYNCFTEMSVSVPDVSSSSFGDNLEELVFIENPALVGSLSGIIGNFTNLRRLVLTGNGIYGSIPDGVGSLASMEEVTVSRNQLSGGLPVSLAKLKKLRVLDLSHNYLDGYVPLSVGNLSRLLKLDLSHNRLSGKIPDSFINLQSLEFLDLSFNTFGNFGVPLFLGEMPRLKEVYLSGNLLGGHIPEIWERLGGISGIGFSDMGLVGKIPASMGLHLRSLCYLGLDNNMLVGTVPEELGFLDCGYEINLENNNLSGKIPVNFTAKVAKKLKLKGNSGLCVDGGDLSGYAKFESSLGKLKLCNKSDISSPVLLQEDRNRREVLTDKTGSYTDTGQGFFEDSGLIWATM</sequence>
<dbReference type="Pfam" id="PF13855">
    <property type="entry name" value="LRR_8"/>
    <property type="match status" value="2"/>
</dbReference>
<evidence type="ECO:0000256" key="2">
    <source>
        <dbReference type="ARBA" id="ARBA00009592"/>
    </source>
</evidence>
<evidence type="ECO:0000256" key="12">
    <source>
        <dbReference type="SAM" id="SignalP"/>
    </source>
</evidence>
<feature type="signal peptide" evidence="12">
    <location>
        <begin position="1"/>
        <end position="25"/>
    </location>
</feature>
<dbReference type="AlphaFoldDB" id="A0A835KBS4"/>
<keyword evidence="6 12" id="KW-0732">Signal</keyword>
<dbReference type="PANTHER" id="PTHR27004:SF203">
    <property type="entry name" value="LEUCINE-RICH REPEAT-CONTAINING N-TERMINAL PLANT-TYPE DOMAIN-CONTAINING PROTEIN"/>
    <property type="match status" value="1"/>
</dbReference>
<keyword evidence="14" id="KW-1185">Reference proteome</keyword>
<evidence type="ECO:0000256" key="11">
    <source>
        <dbReference type="ARBA" id="ARBA00023180"/>
    </source>
</evidence>
<keyword evidence="8" id="KW-1133">Transmembrane helix</keyword>
<evidence type="ECO:0000256" key="8">
    <source>
        <dbReference type="ARBA" id="ARBA00022989"/>
    </source>
</evidence>
<dbReference type="EMBL" id="JADGMS010000005">
    <property type="protein sequence ID" value="KAF9683041.1"/>
    <property type="molecule type" value="Genomic_DNA"/>
</dbReference>
<dbReference type="Gene3D" id="3.80.10.10">
    <property type="entry name" value="Ribonuclease Inhibitor"/>
    <property type="match status" value="1"/>
</dbReference>
<accession>A0A835KBS4</accession>
<dbReference type="InterPro" id="IPR032675">
    <property type="entry name" value="LRR_dom_sf"/>
</dbReference>
<name>A0A835KBS4_9ROSI</name>
<dbReference type="SUPFAM" id="SSF52058">
    <property type="entry name" value="L domain-like"/>
    <property type="match status" value="1"/>
</dbReference>
<evidence type="ECO:0000313" key="14">
    <source>
        <dbReference type="Proteomes" id="UP000657918"/>
    </source>
</evidence>
<dbReference type="PANTHER" id="PTHR27004">
    <property type="entry name" value="RECEPTOR-LIKE PROTEIN 12 ISOFORM X1"/>
    <property type="match status" value="1"/>
</dbReference>
<comment type="similarity">
    <text evidence="2">Belongs to the RLP family.</text>
</comment>
<proteinExistence type="inferred from homology"/>
<feature type="chain" id="PRO_5032847484" description="Piriformospora indica-insensitive protein 2" evidence="12">
    <location>
        <begin position="26"/>
        <end position="480"/>
    </location>
</feature>
<evidence type="ECO:0000313" key="13">
    <source>
        <dbReference type="EMBL" id="KAF9683041.1"/>
    </source>
</evidence>
<evidence type="ECO:0000256" key="4">
    <source>
        <dbReference type="ARBA" id="ARBA00022614"/>
    </source>
</evidence>
<keyword evidence="7" id="KW-0677">Repeat</keyword>
<gene>
    <name evidence="13" type="ORF">SADUNF_Sadunf05G0170900</name>
</gene>
<evidence type="ECO:0000256" key="9">
    <source>
        <dbReference type="ARBA" id="ARBA00023136"/>
    </source>
</evidence>
<dbReference type="FunFam" id="3.80.10.10:FF:000299">
    <property type="entry name" value="Piriformospora indica-insensitive protein 2"/>
    <property type="match status" value="1"/>
</dbReference>